<dbReference type="Proteomes" id="UP000886047">
    <property type="component" value="Unassembled WGS sequence"/>
</dbReference>
<comment type="caution">
    <text evidence="1">The sequence shown here is derived from an EMBL/GenBank/DDBJ whole genome shotgun (WGS) entry which is preliminary data.</text>
</comment>
<evidence type="ECO:0000313" key="1">
    <source>
        <dbReference type="EMBL" id="HDR53018.1"/>
    </source>
</evidence>
<organism evidence="1">
    <name type="scientific">Mariniphaga anaerophila</name>
    <dbReference type="NCBI Taxonomy" id="1484053"/>
    <lineage>
        <taxon>Bacteria</taxon>
        <taxon>Pseudomonadati</taxon>
        <taxon>Bacteroidota</taxon>
        <taxon>Bacteroidia</taxon>
        <taxon>Marinilabiliales</taxon>
        <taxon>Prolixibacteraceae</taxon>
        <taxon>Mariniphaga</taxon>
    </lineage>
</organism>
<accession>A0A831PRR2</accession>
<dbReference type="EMBL" id="DSDK01000873">
    <property type="protein sequence ID" value="HDR53018.1"/>
    <property type="molecule type" value="Genomic_DNA"/>
</dbReference>
<dbReference type="AlphaFoldDB" id="A0A831PRR2"/>
<sequence>MNSHTKKRIIVSVTSDLVSDNRVHKTCSTLTKLGFDVLLVGRKLPNSMALSPRNYATKRMKLLFRKGP</sequence>
<feature type="non-terminal residue" evidence="1">
    <location>
        <position position="68"/>
    </location>
</feature>
<proteinExistence type="predicted"/>
<reference evidence="1" key="1">
    <citation type="journal article" date="2020" name="mSystems">
        <title>Genome- and Community-Level Interaction Insights into Carbon Utilization and Element Cycling Functions of Hydrothermarchaeota in Hydrothermal Sediment.</title>
        <authorList>
            <person name="Zhou Z."/>
            <person name="Liu Y."/>
            <person name="Xu W."/>
            <person name="Pan J."/>
            <person name="Luo Z.H."/>
            <person name="Li M."/>
        </authorList>
    </citation>
    <scope>NUCLEOTIDE SEQUENCE [LARGE SCALE GENOMIC DNA]</scope>
    <source>
        <strain evidence="1">SpSt-1217</strain>
    </source>
</reference>
<gene>
    <name evidence="1" type="ORF">ENN90_15590</name>
</gene>
<protein>
    <submittedName>
        <fullName evidence="1">Glycosyltransferase</fullName>
    </submittedName>
</protein>
<name>A0A831PRR2_9BACT</name>